<dbReference type="InterPro" id="IPR012796">
    <property type="entry name" value="Lysidine-tRNA-synth_C"/>
</dbReference>
<dbReference type="GO" id="GO:0008270">
    <property type="term" value="F:zinc ion binding"/>
    <property type="evidence" value="ECO:0007669"/>
    <property type="project" value="UniProtKB-UniRule"/>
</dbReference>
<dbReference type="Proteomes" id="UP000316092">
    <property type="component" value="Unassembled WGS sequence"/>
</dbReference>
<accession>A0A553US06</accession>
<comment type="cofactor">
    <cofactor evidence="12">
        <name>Zn(2+)</name>
        <dbReference type="ChEBI" id="CHEBI:29105"/>
    </cofactor>
    <text evidence="12">Binds 1 zinc ion per subunit.</text>
</comment>
<comment type="similarity">
    <text evidence="13">Belongs to the tRNA(Ile)-lysidine synthase family.</text>
</comment>
<comment type="catalytic activity">
    <reaction evidence="10 12">
        <text>adenosine(34) in tRNA + H2O + H(+) = inosine(34) in tRNA + NH4(+)</text>
        <dbReference type="Rhea" id="RHEA:43168"/>
        <dbReference type="Rhea" id="RHEA-COMP:10373"/>
        <dbReference type="Rhea" id="RHEA-COMP:10374"/>
        <dbReference type="ChEBI" id="CHEBI:15377"/>
        <dbReference type="ChEBI" id="CHEBI:15378"/>
        <dbReference type="ChEBI" id="CHEBI:28938"/>
        <dbReference type="ChEBI" id="CHEBI:74411"/>
        <dbReference type="ChEBI" id="CHEBI:82852"/>
        <dbReference type="EC" id="3.5.4.33"/>
    </reaction>
</comment>
<dbReference type="GO" id="GO:0005524">
    <property type="term" value="F:ATP binding"/>
    <property type="evidence" value="ECO:0007669"/>
    <property type="project" value="UniProtKB-UniRule"/>
</dbReference>
<evidence type="ECO:0000256" key="1">
    <source>
        <dbReference type="ARBA" id="ARBA00004496"/>
    </source>
</evidence>
<dbReference type="PROSITE" id="PS00903">
    <property type="entry name" value="CYT_DCMP_DEAMINASES_1"/>
    <property type="match status" value="1"/>
</dbReference>
<keyword evidence="8 12" id="KW-0862">Zinc</keyword>
<comment type="similarity">
    <text evidence="2">Belongs to the cytidine and deoxycytidylate deaminase family. ADAT2 subfamily.</text>
</comment>
<dbReference type="InterPro" id="IPR058535">
    <property type="entry name" value="MafB19-deam"/>
</dbReference>
<evidence type="ECO:0000256" key="10">
    <source>
        <dbReference type="ARBA" id="ARBA00048045"/>
    </source>
</evidence>
<keyword evidence="7 13" id="KW-0547">Nucleotide-binding</keyword>
<reference evidence="15 16" key="1">
    <citation type="submission" date="2019-07" db="EMBL/GenBank/DDBJ databases">
        <title>Deinococcus detaillus sp. nov., isolated from humus soil in Antarctica.</title>
        <authorList>
            <person name="Zhang K."/>
        </authorList>
    </citation>
    <scope>NUCLEOTIDE SEQUENCE [LARGE SCALE GENOMIC DNA]</scope>
    <source>
        <strain evidence="15 16">H1</strain>
    </source>
</reference>
<dbReference type="InterPro" id="IPR012094">
    <property type="entry name" value="tRNA_Ile_lys_synt"/>
</dbReference>
<dbReference type="GO" id="GO:0005737">
    <property type="term" value="C:cytoplasm"/>
    <property type="evidence" value="ECO:0007669"/>
    <property type="project" value="UniProtKB-SubCell"/>
</dbReference>
<comment type="subcellular location">
    <subcellularLocation>
        <location evidence="1 13">Cytoplasm</location>
    </subcellularLocation>
</comment>
<feature type="binding site" evidence="12">
    <location>
        <position position="451"/>
    </location>
    <ligand>
        <name>Zn(2+)</name>
        <dbReference type="ChEBI" id="CHEBI:29105"/>
        <note>catalytic</note>
    </ligand>
</feature>
<feature type="active site" description="Proton donor" evidence="12">
    <location>
        <position position="453"/>
    </location>
</feature>
<evidence type="ECO:0000256" key="2">
    <source>
        <dbReference type="ARBA" id="ARBA00010669"/>
    </source>
</evidence>
<dbReference type="EMBL" id="VKDB01000015">
    <property type="protein sequence ID" value="TSA82998.1"/>
    <property type="molecule type" value="Genomic_DNA"/>
</dbReference>
<evidence type="ECO:0000256" key="12">
    <source>
        <dbReference type="HAMAP-Rule" id="MF_00972"/>
    </source>
</evidence>
<comment type="subunit">
    <text evidence="12">Homodimer.</text>
</comment>
<dbReference type="CDD" id="cd01992">
    <property type="entry name" value="TilS_N"/>
    <property type="match status" value="1"/>
</dbReference>
<dbReference type="PROSITE" id="PS51747">
    <property type="entry name" value="CYT_DCMP_DEAMINASES_2"/>
    <property type="match status" value="1"/>
</dbReference>
<protein>
    <recommendedName>
        <fullName evidence="12 13">Multifunctional fusion protein</fullName>
    </recommendedName>
    <domain>
        <recommendedName>
            <fullName evidence="13">tRNA(Ile)-lysidine synthase</fullName>
            <ecNumber evidence="13">6.3.4.19</ecNumber>
        </recommendedName>
        <alternativeName>
            <fullName evidence="13">tRNA(Ile)-2-lysyl-cytidine synthase</fullName>
        </alternativeName>
        <alternativeName>
            <fullName evidence="13">tRNA(Ile)-lysidine synthetase</fullName>
        </alternativeName>
    </domain>
    <domain>
        <recommendedName>
            <fullName evidence="12">tRNA-specific adenosine deaminase</fullName>
            <ecNumber evidence="12">3.5.4.33</ecNumber>
        </recommendedName>
    </domain>
</protein>
<feature type="binding site" evidence="12">
    <location>
        <position position="483"/>
    </location>
    <ligand>
        <name>Zn(2+)</name>
        <dbReference type="ChEBI" id="CHEBI:29105"/>
        <note>catalytic</note>
    </ligand>
</feature>
<dbReference type="Pfam" id="PF01171">
    <property type="entry name" value="ATP_bind_3"/>
    <property type="match status" value="1"/>
</dbReference>
<comment type="function">
    <text evidence="13">Ligates lysine onto the cytidine present at position 34 of the AUA codon-specific tRNA(Ile) that contains the anticodon CAU, in an ATP-dependent manner. Cytidine is converted to lysidine, thus changing the amino acid specificity of the tRNA from methionine to isoleucine.</text>
</comment>
<dbReference type="GO" id="GO:0032267">
    <property type="term" value="F:tRNA(Ile)-lysidine synthase activity"/>
    <property type="evidence" value="ECO:0007669"/>
    <property type="project" value="UniProtKB-EC"/>
</dbReference>
<dbReference type="EC" id="6.3.4.19" evidence="13"/>
<dbReference type="SUPFAM" id="SSF53927">
    <property type="entry name" value="Cytidine deaminase-like"/>
    <property type="match status" value="1"/>
</dbReference>
<evidence type="ECO:0000256" key="9">
    <source>
        <dbReference type="ARBA" id="ARBA00022840"/>
    </source>
</evidence>
<dbReference type="GO" id="GO:0052717">
    <property type="term" value="F:tRNA-specific adenosine-34 deaminase activity"/>
    <property type="evidence" value="ECO:0007669"/>
    <property type="project" value="UniProtKB-UniRule"/>
</dbReference>
<dbReference type="Pfam" id="PF14437">
    <property type="entry name" value="MafB19-deam"/>
    <property type="match status" value="1"/>
</dbReference>
<evidence type="ECO:0000256" key="3">
    <source>
        <dbReference type="ARBA" id="ARBA00022490"/>
    </source>
</evidence>
<dbReference type="PANTHER" id="PTHR43033:SF1">
    <property type="entry name" value="TRNA(ILE)-LYSIDINE SYNTHASE-RELATED"/>
    <property type="match status" value="1"/>
</dbReference>
<dbReference type="CDD" id="cd01285">
    <property type="entry name" value="nucleoside_deaminase"/>
    <property type="match status" value="1"/>
</dbReference>
<dbReference type="InterPro" id="IPR002125">
    <property type="entry name" value="CMP_dCMP_dom"/>
</dbReference>
<proteinExistence type="inferred from homology"/>
<comment type="catalytic activity">
    <reaction evidence="11 13">
        <text>cytidine(34) in tRNA(Ile2) + L-lysine + ATP = lysidine(34) in tRNA(Ile2) + AMP + diphosphate + H(+)</text>
        <dbReference type="Rhea" id="RHEA:43744"/>
        <dbReference type="Rhea" id="RHEA-COMP:10625"/>
        <dbReference type="Rhea" id="RHEA-COMP:10670"/>
        <dbReference type="ChEBI" id="CHEBI:15378"/>
        <dbReference type="ChEBI" id="CHEBI:30616"/>
        <dbReference type="ChEBI" id="CHEBI:32551"/>
        <dbReference type="ChEBI" id="CHEBI:33019"/>
        <dbReference type="ChEBI" id="CHEBI:82748"/>
        <dbReference type="ChEBI" id="CHEBI:83665"/>
        <dbReference type="ChEBI" id="CHEBI:456215"/>
        <dbReference type="EC" id="6.3.4.19"/>
    </reaction>
</comment>
<dbReference type="SUPFAM" id="SSF56037">
    <property type="entry name" value="PheT/TilS domain"/>
    <property type="match status" value="1"/>
</dbReference>
<evidence type="ECO:0000256" key="11">
    <source>
        <dbReference type="ARBA" id="ARBA00048539"/>
    </source>
</evidence>
<keyword evidence="4 13" id="KW-0436">Ligase</keyword>
<dbReference type="AlphaFoldDB" id="A0A553US06"/>
<sequence>MPASVFAPLLTPLRRYAAPDALPLVIGVSGGADSVALLWALLTLGIKPVVAHLDHQLRPESGRDAEWVHQLCAGLGAECVIQTAPVARVAAERGWTTEEAARRLRYAFLARTAKQRGAQLILTAHTQNDQAETVLWQLLRGEAVLSGIAPERGPLHRPWLEVSRAQLTAALSEWQQPWLEDASNMDTRYTRNWLRAEVLPLLRSRFSGLDASLSRLARFQAQDDDALQAASRFSSHAPQRGQPPALLRRAVRRELQAAGLTFHAGHLEQLAAALSAGDTQHLTLPGGRAVSVTGGPFPTLQLPNSLQPWPQPSFTPPPSWTLRHRQTADRMRLEGGTRKLSDILTDLKVPRAERGAVWLLADESGVQWLGTLPPLWAQGARGQVQVLDPVDLADLAADSDADTYFMGEALELARAAAEAGEVPVGAVVVSGGATIARAANRSRELGDMTRHAELDALQLAAQVVGPYLSACTLYVTLEPCPMCLGAMLEARLGRVVYAASNPRAGALGGVCDVLAQAWGHTLTVTPGVRASQAARLLKTSFREFRSARPPK</sequence>
<keyword evidence="5 13" id="KW-0819">tRNA processing</keyword>
<feature type="binding site" evidence="13">
    <location>
        <begin position="29"/>
        <end position="34"/>
    </location>
    <ligand>
        <name>ATP</name>
        <dbReference type="ChEBI" id="CHEBI:30616"/>
    </ligand>
</feature>
<comment type="domain">
    <text evidence="13">The N-terminal region contains the highly conserved SGGXDS motif, predicted to be a P-loop motif involved in ATP binding.</text>
</comment>
<dbReference type="InterPro" id="IPR016192">
    <property type="entry name" value="APOBEC/CMP_deaminase_Zn-bd"/>
</dbReference>
<organism evidence="15 16">
    <name type="scientific">Deinococcus detaillensis</name>
    <dbReference type="NCBI Taxonomy" id="2592048"/>
    <lineage>
        <taxon>Bacteria</taxon>
        <taxon>Thermotogati</taxon>
        <taxon>Deinococcota</taxon>
        <taxon>Deinococci</taxon>
        <taxon>Deinococcales</taxon>
        <taxon>Deinococcaceae</taxon>
        <taxon>Deinococcus</taxon>
    </lineage>
</organism>
<evidence type="ECO:0000313" key="16">
    <source>
        <dbReference type="Proteomes" id="UP000316092"/>
    </source>
</evidence>
<gene>
    <name evidence="13 15" type="primary">tilS</name>
    <name evidence="12" type="synonym">tadA</name>
    <name evidence="15" type="ORF">FNU79_12825</name>
</gene>
<dbReference type="InterPro" id="IPR028883">
    <property type="entry name" value="tRNA_aden_deaminase"/>
</dbReference>
<evidence type="ECO:0000256" key="8">
    <source>
        <dbReference type="ARBA" id="ARBA00022833"/>
    </source>
</evidence>
<dbReference type="Gene3D" id="3.40.140.10">
    <property type="entry name" value="Cytidine Deaminase, domain 2"/>
    <property type="match status" value="1"/>
</dbReference>
<evidence type="ECO:0000256" key="5">
    <source>
        <dbReference type="ARBA" id="ARBA00022694"/>
    </source>
</evidence>
<dbReference type="Pfam" id="PF11734">
    <property type="entry name" value="TilS_C"/>
    <property type="match status" value="1"/>
</dbReference>
<dbReference type="NCBIfam" id="TIGR02432">
    <property type="entry name" value="lysidine_TilS_N"/>
    <property type="match status" value="1"/>
</dbReference>
<dbReference type="NCBIfam" id="TIGR02433">
    <property type="entry name" value="lysidine_TilS_C"/>
    <property type="match status" value="1"/>
</dbReference>
<keyword evidence="9 13" id="KW-0067">ATP-binding</keyword>
<dbReference type="HAMAP" id="MF_01161">
    <property type="entry name" value="tRNA_Ile_lys_synt"/>
    <property type="match status" value="1"/>
</dbReference>
<keyword evidence="12" id="KW-0378">Hydrolase</keyword>
<dbReference type="Gene3D" id="3.40.50.620">
    <property type="entry name" value="HUPs"/>
    <property type="match status" value="1"/>
</dbReference>
<keyword evidence="3 13" id="KW-0963">Cytoplasm</keyword>
<dbReference type="GO" id="GO:0002100">
    <property type="term" value="P:tRNA wobble adenosine to inosine editing"/>
    <property type="evidence" value="ECO:0007669"/>
    <property type="project" value="UniProtKB-UniRule"/>
</dbReference>
<feature type="domain" description="CMP/dCMP-type deaminase" evidence="14">
    <location>
        <begin position="400"/>
        <end position="510"/>
    </location>
</feature>
<keyword evidence="6 12" id="KW-0479">Metal-binding</keyword>
<dbReference type="SUPFAM" id="SSF52402">
    <property type="entry name" value="Adenine nucleotide alpha hydrolases-like"/>
    <property type="match status" value="1"/>
</dbReference>
<dbReference type="EC" id="3.5.4.33" evidence="12"/>
<dbReference type="OrthoDB" id="9807403at2"/>
<feature type="binding site" evidence="12">
    <location>
        <position position="480"/>
    </location>
    <ligand>
        <name>Zn(2+)</name>
        <dbReference type="ChEBI" id="CHEBI:29105"/>
        <note>catalytic</note>
    </ligand>
</feature>
<dbReference type="RefSeq" id="WP_143721218.1">
    <property type="nucleotide sequence ID" value="NZ_VKDB01000015.1"/>
</dbReference>
<evidence type="ECO:0000259" key="14">
    <source>
        <dbReference type="PROSITE" id="PS51747"/>
    </source>
</evidence>
<comment type="caution">
    <text evidence="15">The sequence shown here is derived from an EMBL/GenBank/DDBJ whole genome shotgun (WGS) entry which is preliminary data.</text>
</comment>
<keyword evidence="16" id="KW-1185">Reference proteome</keyword>
<evidence type="ECO:0000256" key="7">
    <source>
        <dbReference type="ARBA" id="ARBA00022741"/>
    </source>
</evidence>
<dbReference type="InterPro" id="IPR014729">
    <property type="entry name" value="Rossmann-like_a/b/a_fold"/>
</dbReference>
<comment type="function">
    <text evidence="12">Catalyzes the deamination of adenosine to inosine at the wobble position 34 of tRNA(Arg2).</text>
</comment>
<evidence type="ECO:0000256" key="13">
    <source>
        <dbReference type="HAMAP-Rule" id="MF_01161"/>
    </source>
</evidence>
<dbReference type="PANTHER" id="PTHR43033">
    <property type="entry name" value="TRNA(ILE)-LYSIDINE SYNTHASE-RELATED"/>
    <property type="match status" value="1"/>
</dbReference>
<evidence type="ECO:0000256" key="4">
    <source>
        <dbReference type="ARBA" id="ARBA00022598"/>
    </source>
</evidence>
<evidence type="ECO:0000256" key="6">
    <source>
        <dbReference type="ARBA" id="ARBA00022723"/>
    </source>
</evidence>
<dbReference type="InterPro" id="IPR012795">
    <property type="entry name" value="tRNA_Ile_lys_synt_N"/>
</dbReference>
<name>A0A553US06_9DEIO</name>
<dbReference type="SMART" id="SM00977">
    <property type="entry name" value="TilS_C"/>
    <property type="match status" value="1"/>
</dbReference>
<evidence type="ECO:0000313" key="15">
    <source>
        <dbReference type="EMBL" id="TSA82998.1"/>
    </source>
</evidence>
<dbReference type="InterPro" id="IPR011063">
    <property type="entry name" value="TilS/TtcA_N"/>
</dbReference>
<dbReference type="InterPro" id="IPR016193">
    <property type="entry name" value="Cytidine_deaminase-like"/>
</dbReference>
<dbReference type="HAMAP" id="MF_00972">
    <property type="entry name" value="tRNA_aden_deaminase"/>
    <property type="match status" value="1"/>
</dbReference>